<reference evidence="2" key="1">
    <citation type="submission" date="2016-11" db="UniProtKB">
        <authorList>
            <consortium name="WormBaseParasite"/>
        </authorList>
    </citation>
    <scope>IDENTIFICATION</scope>
</reference>
<name>A0A1I7XDX9_HETBA</name>
<dbReference type="AlphaFoldDB" id="A0A1I7XDX9"/>
<dbReference type="Proteomes" id="UP000095283">
    <property type="component" value="Unplaced"/>
</dbReference>
<protein>
    <submittedName>
        <fullName evidence="2">Uncharacterized protein</fullName>
    </submittedName>
</protein>
<dbReference type="WBParaSite" id="Hba_15861">
    <property type="protein sequence ID" value="Hba_15861"/>
    <property type="gene ID" value="Hba_15861"/>
</dbReference>
<accession>A0A1I7XDX9</accession>
<proteinExistence type="predicted"/>
<evidence type="ECO:0000313" key="1">
    <source>
        <dbReference type="Proteomes" id="UP000095283"/>
    </source>
</evidence>
<evidence type="ECO:0000313" key="2">
    <source>
        <dbReference type="WBParaSite" id="Hba_15861"/>
    </source>
</evidence>
<organism evidence="1 2">
    <name type="scientific">Heterorhabditis bacteriophora</name>
    <name type="common">Entomopathogenic nematode worm</name>
    <dbReference type="NCBI Taxonomy" id="37862"/>
    <lineage>
        <taxon>Eukaryota</taxon>
        <taxon>Metazoa</taxon>
        <taxon>Ecdysozoa</taxon>
        <taxon>Nematoda</taxon>
        <taxon>Chromadorea</taxon>
        <taxon>Rhabditida</taxon>
        <taxon>Rhabditina</taxon>
        <taxon>Rhabditomorpha</taxon>
        <taxon>Strongyloidea</taxon>
        <taxon>Heterorhabditidae</taxon>
        <taxon>Heterorhabditis</taxon>
    </lineage>
</organism>
<sequence length="72" mass="7919">MNCCCTEDDRTHEENPEQVVNIGEGNVTQLLFTVITLSLGIHPEGHGFNGFRGLIIVDKQHIDTSGILLKIS</sequence>
<keyword evidence="1" id="KW-1185">Reference proteome</keyword>